<dbReference type="SUPFAM" id="SSF48056">
    <property type="entry name" value="Di-copper centre-containing domain"/>
    <property type="match status" value="2"/>
</dbReference>
<evidence type="ECO:0000256" key="4">
    <source>
        <dbReference type="ARBA" id="ARBA00022692"/>
    </source>
</evidence>
<keyword evidence="3" id="KW-0964">Secreted</keyword>
<evidence type="ECO:0000256" key="9">
    <source>
        <dbReference type="ARBA" id="ARBA00023157"/>
    </source>
</evidence>
<dbReference type="Pfam" id="PF00264">
    <property type="entry name" value="Tyrosinase"/>
    <property type="match status" value="2"/>
</dbReference>
<dbReference type="GO" id="GO:0016020">
    <property type="term" value="C:membrane"/>
    <property type="evidence" value="ECO:0007669"/>
    <property type="project" value="UniProtKB-SubCell"/>
</dbReference>
<feature type="domain" description="Tyrosinase copper-binding" evidence="12">
    <location>
        <begin position="960"/>
        <end position="1145"/>
    </location>
</feature>
<dbReference type="Pfam" id="PF00090">
    <property type="entry name" value="TSP_1"/>
    <property type="match status" value="6"/>
</dbReference>
<dbReference type="FunCoup" id="A0A6P8IHN5">
    <property type="interactions" value="694"/>
</dbReference>
<dbReference type="InterPro" id="IPR000884">
    <property type="entry name" value="TSP1_rpt"/>
</dbReference>
<keyword evidence="4" id="KW-0812">Transmembrane</keyword>
<feature type="chain" id="PRO_5028145463" evidence="11">
    <location>
        <begin position="22"/>
        <end position="1274"/>
    </location>
</feature>
<feature type="region of interest" description="Disordered" evidence="10">
    <location>
        <begin position="811"/>
        <end position="834"/>
    </location>
</feature>
<dbReference type="Proteomes" id="UP000515163">
    <property type="component" value="Unplaced"/>
</dbReference>
<proteinExistence type="predicted"/>
<evidence type="ECO:0000313" key="13">
    <source>
        <dbReference type="Proteomes" id="UP000515163"/>
    </source>
</evidence>
<dbReference type="InParanoid" id="A0A6P8IHN5"/>
<dbReference type="KEGG" id="aten:116301420"/>
<organism evidence="13 14">
    <name type="scientific">Actinia tenebrosa</name>
    <name type="common">Australian red waratah sea anemone</name>
    <dbReference type="NCBI Taxonomy" id="6105"/>
    <lineage>
        <taxon>Eukaryota</taxon>
        <taxon>Metazoa</taxon>
        <taxon>Cnidaria</taxon>
        <taxon>Anthozoa</taxon>
        <taxon>Hexacorallia</taxon>
        <taxon>Actiniaria</taxon>
        <taxon>Actiniidae</taxon>
        <taxon>Actinia</taxon>
    </lineage>
</organism>
<evidence type="ECO:0000256" key="11">
    <source>
        <dbReference type="SAM" id="SignalP"/>
    </source>
</evidence>
<evidence type="ECO:0000256" key="2">
    <source>
        <dbReference type="ARBA" id="ARBA00004613"/>
    </source>
</evidence>
<dbReference type="PANTHER" id="PTHR22906:SF43">
    <property type="entry name" value="PROPERDIN"/>
    <property type="match status" value="1"/>
</dbReference>
<accession>A0A6P8IHN5</accession>
<dbReference type="OrthoDB" id="5987380at2759"/>
<dbReference type="GeneID" id="116301420"/>
<name>A0A6P8IHN5_ACTTE</name>
<keyword evidence="7" id="KW-1133">Transmembrane helix</keyword>
<dbReference type="Gene3D" id="1.10.1280.10">
    <property type="entry name" value="Di-copper center containing domain from catechol oxidase"/>
    <property type="match status" value="2"/>
</dbReference>
<dbReference type="InterPro" id="IPR052065">
    <property type="entry name" value="Compl_asym_regulator"/>
</dbReference>
<dbReference type="FunFam" id="2.20.100.10:FF:000001">
    <property type="entry name" value="semaphorin-5A isoform X1"/>
    <property type="match status" value="2"/>
</dbReference>
<comment type="subcellular location">
    <subcellularLocation>
        <location evidence="1">Membrane</location>
        <topology evidence="1">Single-pass membrane protein</topology>
    </subcellularLocation>
    <subcellularLocation>
        <location evidence="2">Secreted</location>
    </subcellularLocation>
</comment>
<sequence>MSSFIISWLVLLATCLTFVDSRDNFGLGQWSAWGPCKTNGPCGTGTRTKSRCFWFYGRCIISRRKRACYVPCTQDSWSTWGSWTKCSAPCEGTQLRTRTCTNYPRGNCLGNDRETRQCGARKCTTTPPLVHGGWSEWSKWGECSVTCGGGRQSRTRTCTNPAPANGGRNCEGLSSETRICAVQTCPTPPPKIHGQWTTWGSWGACSARCGGGSQSRTRTCTNPAPANGGRNCVGNSSETQKCAQTTCPPGCQVGQTVTDSCSQRCVCGAGGTLTQCTRIRKEFTSMTTAERERYIRVVKEASTNSKYKPRYDTLITLHRNIFFNNGIHDKQHFLTWHRWYILTYENLLREVDCNFTVAYWDWSMVSGSPWSTSASNVWYGGDSGFGGDGTTSDNCVTTGPFRLGVWELPHSVSPPRCLKRRFDGIPPDSVAVTQLIDFPVSRFHDFESTLRLNLHDTVHCLIGGTMCTTDSSSAPEFFLHHGMVDKIWADWQKKSNAHQTAFFASVNQALPGTSGLLPSQFLDNNALPGGVRVEWQDVGNTPAARVVGRLRALAPRMLKQIPRERFSSMSKAAMKLFKVSAEEAAQAEKMDKEIQPEIVSPKSKASRMDKKLGFDHKVLDSMYSLAEDRRSRDRDQLTSSLHYLGKKAQTRMSSFIISWLALLATCLTFVHSLEPDGQWGSWSVCLPLKEPCGVGKRVRTRCYWFYGKCYKLRQSKKCKVPCDVTDGQWSTWGSWSSCSAVPCGGGSQSRTRTCTNPAPANGGSNCDGPSSETQACMVPCPPPLPGWSDWASWSSCSATCGGGSQSRTRTCTNPPPANDGRSCEGTSSETKSCATNTCPPPKIDGGWSDWTSWSSCPVTCGGGSQSRTRTCTNPPPANGGADCQGNSRQTRYCATNTCQPGGCQAGQTVTDSCGQRCVCGAGGTLTQCTRIRKEFTAMTTDERERYIRVVKTVSTDARYKSRYDTLITLHKTIFFNNRIHEQQHFLTWHRWYILTYENLLREVDCRVTVPYWDWSVVSGSPWGTSASDVWYAGDSGMGGDGTTRENCVTTGPFRLGVWELVPSAPRPRCLKRSFFGNPPDSAAVADLVKLPASRFEDFEVTLRVNLHDTVHCLIGETMCTTDAASAPEFFLHHGMVDKIWTDWQKNSNSHRTVFFPSVNEELPGTDGRLPSQFVDNAALPGGVRVEYLPISGSVAADVVNRLRALSPEQIKMIPRERFSSIDSRAINLFKVSAEDQARAKKMDSEIQPEQEMIPPSEASVVDKKLGFDHNVVVK</sequence>
<feature type="domain" description="Tyrosinase copper-binding" evidence="12">
    <location>
        <begin position="310"/>
        <end position="494"/>
    </location>
</feature>
<evidence type="ECO:0000256" key="5">
    <source>
        <dbReference type="ARBA" id="ARBA00022729"/>
    </source>
</evidence>
<feature type="signal peptide" evidence="11">
    <location>
        <begin position="1"/>
        <end position="21"/>
    </location>
</feature>
<dbReference type="AlphaFoldDB" id="A0A6P8IHN5"/>
<evidence type="ECO:0000256" key="8">
    <source>
        <dbReference type="ARBA" id="ARBA00023136"/>
    </source>
</evidence>
<keyword evidence="9" id="KW-1015">Disulfide bond</keyword>
<evidence type="ECO:0000313" key="14">
    <source>
        <dbReference type="RefSeq" id="XP_031566332.1"/>
    </source>
</evidence>
<feature type="compositionally biased region" description="Polar residues" evidence="10">
    <location>
        <begin position="824"/>
        <end position="834"/>
    </location>
</feature>
<evidence type="ECO:0000256" key="6">
    <source>
        <dbReference type="ARBA" id="ARBA00022737"/>
    </source>
</evidence>
<dbReference type="SMART" id="SM00209">
    <property type="entry name" value="TSP1"/>
    <property type="match status" value="8"/>
</dbReference>
<reference evidence="14" key="1">
    <citation type="submission" date="2025-08" db="UniProtKB">
        <authorList>
            <consortium name="RefSeq"/>
        </authorList>
    </citation>
    <scope>IDENTIFICATION</scope>
    <source>
        <tissue evidence="14">Tentacle</tissue>
    </source>
</reference>
<dbReference type="FunFam" id="2.20.100.10:FF:000007">
    <property type="entry name" value="Thrombospondin 1"/>
    <property type="match status" value="2"/>
</dbReference>
<evidence type="ECO:0000259" key="12">
    <source>
        <dbReference type="Pfam" id="PF00264"/>
    </source>
</evidence>
<keyword evidence="6" id="KW-0677">Repeat</keyword>
<dbReference type="SUPFAM" id="SSF82895">
    <property type="entry name" value="TSP-1 type 1 repeat"/>
    <property type="match status" value="6"/>
</dbReference>
<dbReference type="Gene3D" id="2.20.100.10">
    <property type="entry name" value="Thrombospondin type-1 (TSP1) repeat"/>
    <property type="match status" value="6"/>
</dbReference>
<evidence type="ECO:0000256" key="7">
    <source>
        <dbReference type="ARBA" id="ARBA00022989"/>
    </source>
</evidence>
<evidence type="ECO:0000256" key="1">
    <source>
        <dbReference type="ARBA" id="ARBA00004167"/>
    </source>
</evidence>
<dbReference type="RefSeq" id="XP_031566332.1">
    <property type="nucleotide sequence ID" value="XM_031710472.1"/>
</dbReference>
<dbReference type="FunFam" id="2.20.100.10:FF:000002">
    <property type="entry name" value="Unc-5 netrin receptor C"/>
    <property type="match status" value="1"/>
</dbReference>
<dbReference type="GO" id="GO:0016491">
    <property type="term" value="F:oxidoreductase activity"/>
    <property type="evidence" value="ECO:0007669"/>
    <property type="project" value="InterPro"/>
</dbReference>
<protein>
    <submittedName>
        <fullName evidence="14">Uncharacterized protein LOC116301420</fullName>
    </submittedName>
</protein>
<dbReference type="InterPro" id="IPR036383">
    <property type="entry name" value="TSP1_rpt_sf"/>
</dbReference>
<keyword evidence="8" id="KW-0472">Membrane</keyword>
<keyword evidence="5 11" id="KW-0732">Signal</keyword>
<dbReference type="PRINTS" id="PR00092">
    <property type="entry name" value="TYROSINASE"/>
</dbReference>
<dbReference type="PANTHER" id="PTHR22906">
    <property type="entry name" value="PROPERDIN"/>
    <property type="match status" value="1"/>
</dbReference>
<dbReference type="PROSITE" id="PS50092">
    <property type="entry name" value="TSP1"/>
    <property type="match status" value="7"/>
</dbReference>
<keyword evidence="13" id="KW-1185">Reference proteome</keyword>
<evidence type="ECO:0000256" key="3">
    <source>
        <dbReference type="ARBA" id="ARBA00022525"/>
    </source>
</evidence>
<dbReference type="InterPro" id="IPR002227">
    <property type="entry name" value="Tyrosinase_Cu-bd"/>
</dbReference>
<dbReference type="InterPro" id="IPR008922">
    <property type="entry name" value="Di-copper_centre_dom_sf"/>
</dbReference>
<dbReference type="PRINTS" id="PR01705">
    <property type="entry name" value="TSP1REPEAT"/>
</dbReference>
<evidence type="ECO:0000256" key="10">
    <source>
        <dbReference type="SAM" id="MobiDB-lite"/>
    </source>
</evidence>
<gene>
    <name evidence="14" type="primary">LOC116301420</name>
</gene>